<accession>A0A133L3D2</accession>
<comment type="caution">
    <text evidence="1">The sequence shown here is derived from an EMBL/GenBank/DDBJ whole genome shotgun (WGS) entry which is preliminary data.</text>
</comment>
<dbReference type="Proteomes" id="UP000070376">
    <property type="component" value="Unassembled WGS sequence"/>
</dbReference>
<dbReference type="EMBL" id="LRPN01000002">
    <property type="protein sequence ID" value="KWZ86463.1"/>
    <property type="molecule type" value="Genomic_DNA"/>
</dbReference>
<evidence type="ECO:0000313" key="1">
    <source>
        <dbReference type="EMBL" id="KWZ86463.1"/>
    </source>
</evidence>
<organism evidence="1 2">
    <name type="scientific">Heyndrickxia coagulans</name>
    <name type="common">Weizmannia coagulans</name>
    <dbReference type="NCBI Taxonomy" id="1398"/>
    <lineage>
        <taxon>Bacteria</taxon>
        <taxon>Bacillati</taxon>
        <taxon>Bacillota</taxon>
        <taxon>Bacilli</taxon>
        <taxon>Bacillales</taxon>
        <taxon>Bacillaceae</taxon>
        <taxon>Heyndrickxia</taxon>
    </lineage>
</organism>
<dbReference type="AlphaFoldDB" id="A0A133L3D2"/>
<gene>
    <name evidence="1" type="ORF">HMPREF3213_00094</name>
</gene>
<sequence>MWVLGLVVHEKELLELQYLLKREMEEILLDLNDERIERVIKRAMKERYRILFKLLTKVAPQSEYAQFAVSYRREMKQ</sequence>
<proteinExistence type="predicted"/>
<evidence type="ECO:0000313" key="2">
    <source>
        <dbReference type="Proteomes" id="UP000070376"/>
    </source>
</evidence>
<dbReference type="PATRIC" id="fig|1398.22.peg.96"/>
<name>A0A133L3D2_HEYCO</name>
<protein>
    <submittedName>
        <fullName evidence="1">Uncharacterized protein</fullName>
    </submittedName>
</protein>
<reference evidence="2" key="1">
    <citation type="submission" date="2016-01" db="EMBL/GenBank/DDBJ databases">
        <authorList>
            <person name="Mitreva M."/>
            <person name="Pepin K.H."/>
            <person name="Mihindukulasuriya K.A."/>
            <person name="Fulton R."/>
            <person name="Fronick C."/>
            <person name="O'Laughlin M."/>
            <person name="Miner T."/>
            <person name="Herter B."/>
            <person name="Rosa B.A."/>
            <person name="Cordes M."/>
            <person name="Tomlinson C."/>
            <person name="Wollam A."/>
            <person name="Palsikar V.B."/>
            <person name="Mardis E.R."/>
            <person name="Wilson R.K."/>
        </authorList>
    </citation>
    <scope>NUCLEOTIDE SEQUENCE [LARGE SCALE GENOMIC DNA]</scope>
    <source>
        <strain evidence="2">GED7749B</strain>
    </source>
</reference>